<comment type="caution">
    <text evidence="1">The sequence shown here is derived from an EMBL/GenBank/DDBJ whole genome shotgun (WGS) entry which is preliminary data.</text>
</comment>
<protein>
    <submittedName>
        <fullName evidence="1">Uncharacterized protein</fullName>
    </submittedName>
</protein>
<dbReference type="EMBL" id="SDWT01000001">
    <property type="protein sequence ID" value="RYB94797.1"/>
    <property type="molecule type" value="Genomic_DNA"/>
</dbReference>
<dbReference type="OrthoDB" id="8452205at2"/>
<reference evidence="1 2" key="1">
    <citation type="submission" date="2019-01" db="EMBL/GenBank/DDBJ databases">
        <title>Novel species of Nocardioides.</title>
        <authorList>
            <person name="Liu Q."/>
            <person name="Xin Y.-H."/>
        </authorList>
    </citation>
    <scope>NUCLEOTIDE SEQUENCE [LARGE SCALE GENOMIC DNA]</scope>
    <source>
        <strain evidence="1 2">CGMCC 4.6882</strain>
    </source>
</reference>
<evidence type="ECO:0000313" key="2">
    <source>
        <dbReference type="Proteomes" id="UP000294071"/>
    </source>
</evidence>
<sequence>MDEIVDQVRDIADVYLVPTGPHAWELSNNLPAMTQVYGGLGRVYPLGHAWASEPRRSPLRFAYGADERPRATNELIDDALRMATDAGLFDVVRKTERARLSGVVAGIIADRAMVKLEGGMGIVPDALAFPGLPLERLMRAGQRVTGL</sequence>
<dbReference type="RefSeq" id="WP_129400145.1">
    <property type="nucleotide sequence ID" value="NZ_SDWT01000001.1"/>
</dbReference>
<keyword evidence="2" id="KW-1185">Reference proteome</keyword>
<dbReference type="AlphaFoldDB" id="A0A4Q2RZZ1"/>
<gene>
    <name evidence="1" type="ORF">EUA93_10815</name>
</gene>
<dbReference type="Proteomes" id="UP000294071">
    <property type="component" value="Unassembled WGS sequence"/>
</dbReference>
<organism evidence="1 2">
    <name type="scientific">Nocardioides oleivorans</name>
    <dbReference type="NCBI Taxonomy" id="273676"/>
    <lineage>
        <taxon>Bacteria</taxon>
        <taxon>Bacillati</taxon>
        <taxon>Actinomycetota</taxon>
        <taxon>Actinomycetes</taxon>
        <taxon>Propionibacteriales</taxon>
        <taxon>Nocardioidaceae</taxon>
        <taxon>Nocardioides</taxon>
    </lineage>
</organism>
<accession>A0A4Q2RZZ1</accession>
<proteinExistence type="predicted"/>
<evidence type="ECO:0000313" key="1">
    <source>
        <dbReference type="EMBL" id="RYB94797.1"/>
    </source>
</evidence>
<name>A0A4Q2RZZ1_9ACTN</name>